<dbReference type="PANTHER" id="PTHR45138">
    <property type="entry name" value="REGULATORY COMPONENTS OF SENSORY TRANSDUCTION SYSTEM"/>
    <property type="match status" value="1"/>
</dbReference>
<dbReference type="EMBL" id="BARW01043213">
    <property type="protein sequence ID" value="GAJ18484.1"/>
    <property type="molecule type" value="Genomic_DNA"/>
</dbReference>
<proteinExistence type="predicted"/>
<feature type="non-terminal residue" evidence="2">
    <location>
        <position position="39"/>
    </location>
</feature>
<dbReference type="InterPro" id="IPR043128">
    <property type="entry name" value="Rev_trsase/Diguanyl_cyclase"/>
</dbReference>
<evidence type="ECO:0000313" key="2">
    <source>
        <dbReference type="EMBL" id="GAJ18484.1"/>
    </source>
</evidence>
<dbReference type="InterPro" id="IPR029787">
    <property type="entry name" value="Nucleotide_cyclase"/>
</dbReference>
<dbReference type="AlphaFoldDB" id="X1ULV7"/>
<comment type="caution">
    <text evidence="2">The sequence shown here is derived from an EMBL/GenBank/DDBJ whole genome shotgun (WGS) entry which is preliminary data.</text>
</comment>
<gene>
    <name evidence="2" type="ORF">S12H4_63463</name>
</gene>
<reference evidence="2" key="1">
    <citation type="journal article" date="2014" name="Front. Microbiol.">
        <title>High frequency of phylogenetically diverse reductive dehalogenase-homologous genes in deep subseafloor sedimentary metagenomes.</title>
        <authorList>
            <person name="Kawai M."/>
            <person name="Futagami T."/>
            <person name="Toyoda A."/>
            <person name="Takaki Y."/>
            <person name="Nishi S."/>
            <person name="Hori S."/>
            <person name="Arai W."/>
            <person name="Tsubouchi T."/>
            <person name="Morono Y."/>
            <person name="Uchiyama I."/>
            <person name="Ito T."/>
            <person name="Fujiyama A."/>
            <person name="Inagaki F."/>
            <person name="Takami H."/>
        </authorList>
    </citation>
    <scope>NUCLEOTIDE SEQUENCE</scope>
    <source>
        <strain evidence="2">Expedition CK06-06</strain>
    </source>
</reference>
<dbReference type="GO" id="GO:0052621">
    <property type="term" value="F:diguanylate cyclase activity"/>
    <property type="evidence" value="ECO:0007669"/>
    <property type="project" value="TreeGrafter"/>
</dbReference>
<dbReference type="Gene3D" id="3.30.70.270">
    <property type="match status" value="1"/>
</dbReference>
<feature type="domain" description="GGDEF" evidence="1">
    <location>
        <begin position="2"/>
        <end position="39"/>
    </location>
</feature>
<dbReference type="NCBIfam" id="TIGR00254">
    <property type="entry name" value="GGDEF"/>
    <property type="match status" value="1"/>
</dbReference>
<dbReference type="InterPro" id="IPR000160">
    <property type="entry name" value="GGDEF_dom"/>
</dbReference>
<dbReference type="Pfam" id="PF00990">
    <property type="entry name" value="GGDEF"/>
    <property type="match status" value="1"/>
</dbReference>
<organism evidence="2">
    <name type="scientific">marine sediment metagenome</name>
    <dbReference type="NCBI Taxonomy" id="412755"/>
    <lineage>
        <taxon>unclassified sequences</taxon>
        <taxon>metagenomes</taxon>
        <taxon>ecological metagenomes</taxon>
    </lineage>
</organism>
<dbReference type="SUPFAM" id="SSF55073">
    <property type="entry name" value="Nucleotide cyclase"/>
    <property type="match status" value="1"/>
</dbReference>
<dbReference type="PANTHER" id="PTHR45138:SF9">
    <property type="entry name" value="DIGUANYLATE CYCLASE DGCM-RELATED"/>
    <property type="match status" value="1"/>
</dbReference>
<dbReference type="InterPro" id="IPR050469">
    <property type="entry name" value="Diguanylate_Cyclase"/>
</dbReference>
<name>X1ULV7_9ZZZZ</name>
<accession>X1ULV7</accession>
<dbReference type="PROSITE" id="PS50887">
    <property type="entry name" value="GGDEF"/>
    <property type="match status" value="1"/>
</dbReference>
<sequence length="39" mass="4356">GMDEALIMADLDHFKRCNDNFGHLVGDVVLKKVADILKN</sequence>
<dbReference type="GO" id="GO:0005886">
    <property type="term" value="C:plasma membrane"/>
    <property type="evidence" value="ECO:0007669"/>
    <property type="project" value="TreeGrafter"/>
</dbReference>
<dbReference type="GO" id="GO:0043709">
    <property type="term" value="P:cell adhesion involved in single-species biofilm formation"/>
    <property type="evidence" value="ECO:0007669"/>
    <property type="project" value="TreeGrafter"/>
</dbReference>
<evidence type="ECO:0000259" key="1">
    <source>
        <dbReference type="PROSITE" id="PS50887"/>
    </source>
</evidence>
<feature type="non-terminal residue" evidence="2">
    <location>
        <position position="1"/>
    </location>
</feature>
<protein>
    <recommendedName>
        <fullName evidence="1">GGDEF domain-containing protein</fullName>
    </recommendedName>
</protein>
<dbReference type="GO" id="GO:1902201">
    <property type="term" value="P:negative regulation of bacterial-type flagellum-dependent cell motility"/>
    <property type="evidence" value="ECO:0007669"/>
    <property type="project" value="TreeGrafter"/>
</dbReference>